<keyword evidence="6" id="KW-1185">Reference proteome</keyword>
<dbReference type="PANTHER" id="PTHR11880:SF8">
    <property type="entry name" value="SMALL RIBOSOMAL SUBUNIT PROTEIN US19M"/>
    <property type="match status" value="1"/>
</dbReference>
<dbReference type="OrthoDB" id="2043at2759"/>
<keyword evidence="3 4" id="KW-0687">Ribonucleoprotein</keyword>
<evidence type="ECO:0000256" key="4">
    <source>
        <dbReference type="RuleBase" id="RU003485"/>
    </source>
</evidence>
<dbReference type="PANTHER" id="PTHR11880">
    <property type="entry name" value="RIBOSOMAL PROTEIN S19P FAMILY MEMBER"/>
    <property type="match status" value="1"/>
</dbReference>
<dbReference type="STRING" id="246404.A0A507E9C9"/>
<accession>A0A507E9C9</accession>
<evidence type="ECO:0000313" key="6">
    <source>
        <dbReference type="Proteomes" id="UP000320333"/>
    </source>
</evidence>
<dbReference type="GO" id="GO:0006412">
    <property type="term" value="P:translation"/>
    <property type="evidence" value="ECO:0007669"/>
    <property type="project" value="InterPro"/>
</dbReference>
<dbReference type="GO" id="GO:0000028">
    <property type="term" value="P:ribosomal small subunit assembly"/>
    <property type="evidence" value="ECO:0007669"/>
    <property type="project" value="TreeGrafter"/>
</dbReference>
<evidence type="ECO:0000256" key="3">
    <source>
        <dbReference type="ARBA" id="ARBA00023274"/>
    </source>
</evidence>
<dbReference type="PIRSF" id="PIRSF002144">
    <property type="entry name" value="Ribosomal_S19"/>
    <property type="match status" value="1"/>
</dbReference>
<dbReference type="GO" id="GO:0005763">
    <property type="term" value="C:mitochondrial small ribosomal subunit"/>
    <property type="evidence" value="ECO:0007669"/>
    <property type="project" value="TreeGrafter"/>
</dbReference>
<evidence type="ECO:0000256" key="2">
    <source>
        <dbReference type="ARBA" id="ARBA00022980"/>
    </source>
</evidence>
<gene>
    <name evidence="5" type="ORF">CcCBS67573_g08996</name>
</gene>
<reference evidence="5 6" key="1">
    <citation type="journal article" date="2019" name="Sci. Rep.">
        <title>Comparative genomics of chytrid fungi reveal insights into the obligate biotrophic and pathogenic lifestyle of Synchytrium endobioticum.</title>
        <authorList>
            <person name="van de Vossenberg B.T.L.H."/>
            <person name="Warris S."/>
            <person name="Nguyen H.D.T."/>
            <person name="van Gent-Pelzer M.P.E."/>
            <person name="Joly D.L."/>
            <person name="van de Geest H.C."/>
            <person name="Bonants P.J.M."/>
            <person name="Smith D.S."/>
            <person name="Levesque C.A."/>
            <person name="van der Lee T.A.J."/>
        </authorList>
    </citation>
    <scope>NUCLEOTIDE SEQUENCE [LARGE SCALE GENOMIC DNA]</scope>
    <source>
        <strain evidence="5 6">CBS 675.73</strain>
    </source>
</reference>
<dbReference type="InterPro" id="IPR023575">
    <property type="entry name" value="Ribosomal_uS19_SF"/>
</dbReference>
<dbReference type="Pfam" id="PF00203">
    <property type="entry name" value="Ribosomal_S19"/>
    <property type="match status" value="1"/>
</dbReference>
<organism evidence="5 6">
    <name type="scientific">Chytriomyces confervae</name>
    <dbReference type="NCBI Taxonomy" id="246404"/>
    <lineage>
        <taxon>Eukaryota</taxon>
        <taxon>Fungi</taxon>
        <taxon>Fungi incertae sedis</taxon>
        <taxon>Chytridiomycota</taxon>
        <taxon>Chytridiomycota incertae sedis</taxon>
        <taxon>Chytridiomycetes</taxon>
        <taxon>Chytridiales</taxon>
        <taxon>Chytriomycetaceae</taxon>
        <taxon>Chytriomyces</taxon>
    </lineage>
</organism>
<evidence type="ECO:0000256" key="1">
    <source>
        <dbReference type="ARBA" id="ARBA00007345"/>
    </source>
</evidence>
<evidence type="ECO:0008006" key="7">
    <source>
        <dbReference type="Google" id="ProtNLM"/>
    </source>
</evidence>
<dbReference type="PRINTS" id="PR00975">
    <property type="entry name" value="RIBOSOMALS19"/>
</dbReference>
<dbReference type="Gene3D" id="3.30.860.10">
    <property type="entry name" value="30s Ribosomal Protein S19, Chain A"/>
    <property type="match status" value="1"/>
</dbReference>
<dbReference type="EMBL" id="QEAP01000687">
    <property type="protein sequence ID" value="TPX60472.1"/>
    <property type="molecule type" value="Genomic_DNA"/>
</dbReference>
<dbReference type="InterPro" id="IPR002222">
    <property type="entry name" value="Ribosomal_uS19"/>
</dbReference>
<dbReference type="SUPFAM" id="SSF54570">
    <property type="entry name" value="Ribosomal protein S19"/>
    <property type="match status" value="1"/>
</dbReference>
<protein>
    <recommendedName>
        <fullName evidence="7">Ribosomal protein S19/S15</fullName>
    </recommendedName>
</protein>
<sequence length="89" mass="10001">MHVTRIALRSVWKGPFFVPLPAAVDGSAVETMARSSTILPNHVGRKFLVHNGKEYLPVLISEQMVNHKLGEFAPTRKPFTFKKSDKKGR</sequence>
<dbReference type="AlphaFoldDB" id="A0A507E9C9"/>
<dbReference type="Proteomes" id="UP000320333">
    <property type="component" value="Unassembled WGS sequence"/>
</dbReference>
<proteinExistence type="inferred from homology"/>
<comment type="caution">
    <text evidence="5">The sequence shown here is derived from an EMBL/GenBank/DDBJ whole genome shotgun (WGS) entry which is preliminary data.</text>
</comment>
<evidence type="ECO:0000313" key="5">
    <source>
        <dbReference type="EMBL" id="TPX60472.1"/>
    </source>
</evidence>
<dbReference type="GO" id="GO:0003735">
    <property type="term" value="F:structural constituent of ribosome"/>
    <property type="evidence" value="ECO:0007669"/>
    <property type="project" value="InterPro"/>
</dbReference>
<comment type="similarity">
    <text evidence="1 4">Belongs to the universal ribosomal protein uS19 family.</text>
</comment>
<name>A0A507E9C9_9FUNG</name>
<dbReference type="HAMAP" id="MF_00531">
    <property type="entry name" value="Ribosomal_uS19"/>
    <property type="match status" value="1"/>
</dbReference>
<keyword evidence="2 4" id="KW-0689">Ribosomal protein</keyword>